<dbReference type="InterPro" id="IPR002830">
    <property type="entry name" value="UbiD"/>
</dbReference>
<feature type="domain" description="3-octaprenyl-4-hydroxybenzoate carboxy-lyase-like Rift-related" evidence="3">
    <location>
        <begin position="124"/>
        <end position="334"/>
    </location>
</feature>
<dbReference type="Pfam" id="PF20695">
    <property type="entry name" value="UbiD_N"/>
    <property type="match status" value="1"/>
</dbReference>
<keyword evidence="6" id="KW-0614">Plasmid</keyword>
<keyword evidence="2" id="KW-0456">Lyase</keyword>
<evidence type="ECO:0000256" key="2">
    <source>
        <dbReference type="ARBA" id="ARBA00022793"/>
    </source>
</evidence>
<feature type="domain" description="3-octaprenyl-4-hydroxybenzoate carboxy-lyase-like N-terminal" evidence="4">
    <location>
        <begin position="33"/>
        <end position="113"/>
    </location>
</feature>
<name>A0A2P5SVB5_9GAMM</name>
<dbReference type="InterPro" id="IPR048304">
    <property type="entry name" value="UbiD_Rift_dom"/>
</dbReference>
<evidence type="ECO:0000259" key="4">
    <source>
        <dbReference type="Pfam" id="PF20695"/>
    </source>
</evidence>
<protein>
    <submittedName>
        <fullName evidence="6">3,4-dihydroxybenzoate decarboxylase</fullName>
    </submittedName>
</protein>
<dbReference type="InterPro" id="IPR049383">
    <property type="entry name" value="UbiD-like_N"/>
</dbReference>
<keyword evidence="7" id="KW-1185">Reference proteome</keyword>
<dbReference type="OrthoDB" id="9809841at2"/>
<dbReference type="AlphaFoldDB" id="A0A2P5SVB5"/>
<evidence type="ECO:0000313" key="7">
    <source>
        <dbReference type="Proteomes" id="UP000296144"/>
    </source>
</evidence>
<sequence length="503" mass="55877">MKKNNTKYSKIDSLLPKINDLRSSIKCIENDPNQYIETDHPINPIQELARVYRHIGAGGTVSRPTKIGPAMIFKNIKGFPNARILVGLMASRERIGKILGVTSNTLGIHLAQARENIIPPVLTKTKKIPCQEIIYDAKNNYFDLRKILPTITNTNKDAGPYLCLGLILTNNHLKPKQTDVSIHRLCIQSKDELSIFFAPGRHIEIFRKQAEKQGKSLAVSINIGLDPAIYIGAQFEAPTTPFGFNELSIAGGLRNKPIELANCIFIKQKAIAKAEIVIEGEILPNIRISEDNNSKTGKAMPEFLGYMGKANPSLPVIKVKGITTRQNPILQTLIGPGEEHVNLSGIPTEASIYLKCKDSIPGLVKNVYAHSSGGGKLLAILQISKRNSNDDGMARQAALIALAVYRELKNIILIDEDIDLFDTNDVLWAMQTRYSGDIDTIFIPGITGHILDPSQSPMYNNKIQKKGTTTKTIFDCTVPYNLKKEFIRTKFKKINPNPWLKHK</sequence>
<dbReference type="PANTHER" id="PTHR30108">
    <property type="entry name" value="3-OCTAPRENYL-4-HYDROXYBENZOATE CARBOXY-LYASE-RELATED"/>
    <property type="match status" value="1"/>
</dbReference>
<feature type="domain" description="3-octaprenyl-4-hydroxybenzoate carboxy-lyase-like C-terminal" evidence="5">
    <location>
        <begin position="343"/>
        <end position="476"/>
    </location>
</feature>
<dbReference type="RefSeq" id="WP_136129786.1">
    <property type="nucleotide sequence ID" value="NZ_CM009565.1"/>
</dbReference>
<dbReference type="InterPro" id="IPR049381">
    <property type="entry name" value="UbiD-like_C"/>
</dbReference>
<evidence type="ECO:0000259" key="5">
    <source>
        <dbReference type="Pfam" id="PF20696"/>
    </source>
</evidence>
<comment type="similarity">
    <text evidence="1">Belongs to the UbiD family.</text>
</comment>
<dbReference type="Pfam" id="PF20696">
    <property type="entry name" value="UbiD_C"/>
    <property type="match status" value="1"/>
</dbReference>
<proteinExistence type="inferred from homology"/>
<dbReference type="GO" id="GO:0016831">
    <property type="term" value="F:carboxy-lyase activity"/>
    <property type="evidence" value="ECO:0007669"/>
    <property type="project" value="UniProtKB-KW"/>
</dbReference>
<dbReference type="Pfam" id="PF01977">
    <property type="entry name" value="UbiD"/>
    <property type="match status" value="1"/>
</dbReference>
<evidence type="ECO:0000259" key="3">
    <source>
        <dbReference type="Pfam" id="PF01977"/>
    </source>
</evidence>
<organism evidence="6 7">
    <name type="scientific">Candidatus Pantoea edessiphila</name>
    <dbReference type="NCBI Taxonomy" id="2044610"/>
    <lineage>
        <taxon>Bacteria</taxon>
        <taxon>Pseudomonadati</taxon>
        <taxon>Pseudomonadota</taxon>
        <taxon>Gammaproteobacteria</taxon>
        <taxon>Enterobacterales</taxon>
        <taxon>Erwiniaceae</taxon>
        <taxon>Pantoea</taxon>
    </lineage>
</organism>
<geneLocation type="plasmid" evidence="7">
    <name>psoe1</name>
</geneLocation>
<dbReference type="SUPFAM" id="SSF50475">
    <property type="entry name" value="FMN-binding split barrel"/>
    <property type="match status" value="1"/>
</dbReference>
<keyword evidence="2" id="KW-0210">Decarboxylase</keyword>
<reference evidence="6 7" key="1">
    <citation type="journal article" date="2018" name="Genome Biol. Evol.">
        <title>Cladogenesis and Genomic Streamlining in Extracellular Endosymbionts of Tropical Stink Bugs.</title>
        <authorList>
            <person name="Otero-Bravo A."/>
            <person name="Goffredi S."/>
            <person name="Sabree Z.L."/>
        </authorList>
    </citation>
    <scope>NUCLEOTIDE SEQUENCE [LARGE SCALE GENOMIC DNA]</scope>
    <source>
        <strain evidence="6 7">SoEL</strain>
        <plasmid evidence="6">pSOE1</plasmid>
    </source>
</reference>
<dbReference type="Proteomes" id="UP000296144">
    <property type="component" value="Plasmid pSOE1"/>
</dbReference>
<dbReference type="GO" id="GO:0005737">
    <property type="term" value="C:cytoplasm"/>
    <property type="evidence" value="ECO:0007669"/>
    <property type="project" value="TreeGrafter"/>
</dbReference>
<dbReference type="PANTHER" id="PTHR30108:SF21">
    <property type="entry name" value="4-HYDROXYBENZOATE DECARBOXYLASE"/>
    <property type="match status" value="1"/>
</dbReference>
<dbReference type="Gene3D" id="3.40.1670.10">
    <property type="entry name" value="UbiD C-terminal domain-like"/>
    <property type="match status" value="1"/>
</dbReference>
<dbReference type="SUPFAM" id="SSF143968">
    <property type="entry name" value="UbiD C-terminal domain-like"/>
    <property type="match status" value="1"/>
</dbReference>
<accession>A0A2P5SVB5</accession>
<evidence type="ECO:0000313" key="6">
    <source>
        <dbReference type="EMBL" id="PPI86261.1"/>
    </source>
</evidence>
<dbReference type="EMBL" id="PDKU01000009">
    <property type="protein sequence ID" value="PPI86261.1"/>
    <property type="molecule type" value="Genomic_DNA"/>
</dbReference>
<comment type="caution">
    <text evidence="6">The sequence shown here is derived from an EMBL/GenBank/DDBJ whole genome shotgun (WGS) entry which is preliminary data.</text>
</comment>
<gene>
    <name evidence="6" type="ORF">CRV10_03615</name>
</gene>
<evidence type="ECO:0000256" key="1">
    <source>
        <dbReference type="ARBA" id="ARBA00010021"/>
    </source>
</evidence>